<proteinExistence type="predicted"/>
<reference evidence="3" key="1">
    <citation type="submission" date="2016-11" db="EMBL/GenBank/DDBJ databases">
        <authorList>
            <person name="Varghese N."/>
            <person name="Submissions S."/>
        </authorList>
    </citation>
    <scope>NUCLEOTIDE SEQUENCE [LARGE SCALE GENOMIC DNA]</scope>
    <source>
        <strain evidence="3">DSM 16990</strain>
    </source>
</reference>
<dbReference type="AlphaFoldDB" id="A0A1M5GVL9"/>
<evidence type="ECO:0000313" key="2">
    <source>
        <dbReference type="EMBL" id="SHG07750.1"/>
    </source>
</evidence>
<sequence length="189" mass="22028">MKKQLLTLLAVTSVLFYSCSKEDKAKKSIKEYLSKTMHDFKSYEPVEYGTLDSSYSDYKSSDIYKKKNLTAVKLMDSVEKLEKKIEQIENKNQLSKIKYYDWYEGSKFDNAEREEMLSILKVNKEMLLSVKQIYKTMSADSAAFKPEFNGYKMSHTFRGKNITGATIINTEVFHMNKAMDKVTDTFKEK</sequence>
<dbReference type="EMBL" id="FQUQ01000004">
    <property type="protein sequence ID" value="SHG07750.1"/>
    <property type="molecule type" value="Genomic_DNA"/>
</dbReference>
<gene>
    <name evidence="2" type="ORF">SAMN04488522_104388</name>
</gene>
<name>A0A1M5GVL9_9SPHI</name>
<keyword evidence="3" id="KW-1185">Reference proteome</keyword>
<keyword evidence="1" id="KW-0175">Coiled coil</keyword>
<organism evidence="2 3">
    <name type="scientific">Pedobacter caeni</name>
    <dbReference type="NCBI Taxonomy" id="288992"/>
    <lineage>
        <taxon>Bacteria</taxon>
        <taxon>Pseudomonadati</taxon>
        <taxon>Bacteroidota</taxon>
        <taxon>Sphingobacteriia</taxon>
        <taxon>Sphingobacteriales</taxon>
        <taxon>Sphingobacteriaceae</taxon>
        <taxon>Pedobacter</taxon>
    </lineage>
</organism>
<protein>
    <submittedName>
        <fullName evidence="2">Uncharacterized protein</fullName>
    </submittedName>
</protein>
<feature type="coiled-coil region" evidence="1">
    <location>
        <begin position="64"/>
        <end position="98"/>
    </location>
</feature>
<dbReference type="RefSeq" id="WP_143166868.1">
    <property type="nucleotide sequence ID" value="NZ_FQUQ01000004.1"/>
</dbReference>
<dbReference type="PROSITE" id="PS51257">
    <property type="entry name" value="PROKAR_LIPOPROTEIN"/>
    <property type="match status" value="1"/>
</dbReference>
<evidence type="ECO:0000256" key="1">
    <source>
        <dbReference type="SAM" id="Coils"/>
    </source>
</evidence>
<accession>A0A1M5GVL9</accession>
<evidence type="ECO:0000313" key="3">
    <source>
        <dbReference type="Proteomes" id="UP000184287"/>
    </source>
</evidence>
<dbReference type="Proteomes" id="UP000184287">
    <property type="component" value="Unassembled WGS sequence"/>
</dbReference>
<dbReference type="OrthoDB" id="799204at2"/>